<comment type="caution">
    <text evidence="2">The sequence shown here is derived from an EMBL/GenBank/DDBJ whole genome shotgun (WGS) entry which is preliminary data.</text>
</comment>
<dbReference type="EMBL" id="BNBE01000002">
    <property type="protein sequence ID" value="GHG13709.1"/>
    <property type="molecule type" value="Genomic_DNA"/>
</dbReference>
<reference evidence="2" key="1">
    <citation type="journal article" date="2014" name="Int. J. Syst. Evol. Microbiol.">
        <title>Complete genome sequence of Corynebacterium casei LMG S-19264T (=DSM 44701T), isolated from a smear-ripened cheese.</title>
        <authorList>
            <consortium name="US DOE Joint Genome Institute (JGI-PGF)"/>
            <person name="Walter F."/>
            <person name="Albersmeier A."/>
            <person name="Kalinowski J."/>
            <person name="Ruckert C."/>
        </authorList>
    </citation>
    <scope>NUCLEOTIDE SEQUENCE</scope>
    <source>
        <strain evidence="2">JCM 4122</strain>
    </source>
</reference>
<keyword evidence="1" id="KW-0472">Membrane</keyword>
<evidence type="ECO:0000256" key="1">
    <source>
        <dbReference type="SAM" id="Phobius"/>
    </source>
</evidence>
<gene>
    <name evidence="2" type="ORF">GCM10017667_54610</name>
</gene>
<reference evidence="2" key="2">
    <citation type="submission" date="2020-09" db="EMBL/GenBank/DDBJ databases">
        <authorList>
            <person name="Sun Q."/>
            <person name="Ohkuma M."/>
        </authorList>
    </citation>
    <scope>NUCLEOTIDE SEQUENCE</scope>
    <source>
        <strain evidence="2">JCM 4122</strain>
    </source>
</reference>
<sequence length="80" mass="8222">MGAEWSALSGAAGLWGQLSLFTGKPGWAAAVLAAVVGMSLWVLCGLHDEEGAASGGTVLMALTADGVLSPYLAFWSREPW</sequence>
<protein>
    <submittedName>
        <fullName evidence="2">Uncharacterized protein</fullName>
    </submittedName>
</protein>
<keyword evidence="3" id="KW-1185">Reference proteome</keyword>
<keyword evidence="1" id="KW-0812">Transmembrane</keyword>
<proteinExistence type="predicted"/>
<dbReference type="AlphaFoldDB" id="A0A919EQ96"/>
<evidence type="ECO:0000313" key="2">
    <source>
        <dbReference type="EMBL" id="GHG13709.1"/>
    </source>
</evidence>
<evidence type="ECO:0000313" key="3">
    <source>
        <dbReference type="Proteomes" id="UP000632849"/>
    </source>
</evidence>
<feature type="transmembrane region" description="Helical" evidence="1">
    <location>
        <begin position="27"/>
        <end position="46"/>
    </location>
</feature>
<keyword evidence="1" id="KW-1133">Transmembrane helix</keyword>
<feature type="transmembrane region" description="Helical" evidence="1">
    <location>
        <begin position="58"/>
        <end position="76"/>
    </location>
</feature>
<name>A0A919EQ96_STRFL</name>
<organism evidence="2 3">
    <name type="scientific">Streptomyces filamentosus</name>
    <name type="common">Streptomyces roseosporus</name>
    <dbReference type="NCBI Taxonomy" id="67294"/>
    <lineage>
        <taxon>Bacteria</taxon>
        <taxon>Bacillati</taxon>
        <taxon>Actinomycetota</taxon>
        <taxon>Actinomycetes</taxon>
        <taxon>Kitasatosporales</taxon>
        <taxon>Streptomycetaceae</taxon>
        <taxon>Streptomyces</taxon>
    </lineage>
</organism>
<accession>A0A919EQ96</accession>
<dbReference type="Proteomes" id="UP000632849">
    <property type="component" value="Unassembled WGS sequence"/>
</dbReference>